<dbReference type="OrthoDB" id="536881at2759"/>
<evidence type="ECO:0008006" key="6">
    <source>
        <dbReference type="Google" id="ProtNLM"/>
    </source>
</evidence>
<feature type="transmembrane region" description="Helical" evidence="2">
    <location>
        <begin position="351"/>
        <end position="375"/>
    </location>
</feature>
<evidence type="ECO:0000256" key="2">
    <source>
        <dbReference type="SAM" id="Phobius"/>
    </source>
</evidence>
<organism evidence="4 5">
    <name type="scientific">Lasiodiplodia theobromae</name>
    <dbReference type="NCBI Taxonomy" id="45133"/>
    <lineage>
        <taxon>Eukaryota</taxon>
        <taxon>Fungi</taxon>
        <taxon>Dikarya</taxon>
        <taxon>Ascomycota</taxon>
        <taxon>Pezizomycotina</taxon>
        <taxon>Dothideomycetes</taxon>
        <taxon>Dothideomycetes incertae sedis</taxon>
        <taxon>Botryosphaeriales</taxon>
        <taxon>Botryosphaeriaceae</taxon>
        <taxon>Lasiodiplodia</taxon>
    </lineage>
</organism>
<name>A0A5N5DHF7_9PEZI</name>
<keyword evidence="2" id="KW-0812">Transmembrane</keyword>
<keyword evidence="2" id="KW-1133">Transmembrane helix</keyword>
<reference evidence="4 5" key="1">
    <citation type="journal article" date="2019" name="Sci. Rep.">
        <title>A multi-omics analysis of the grapevine pathogen Lasiodiplodia theobromae reveals that temperature affects the expression of virulence- and pathogenicity-related genes.</title>
        <authorList>
            <person name="Felix C."/>
            <person name="Meneses R."/>
            <person name="Goncalves M.F.M."/>
            <person name="Tilleman L."/>
            <person name="Duarte A.S."/>
            <person name="Jorrin-Novo J.V."/>
            <person name="Van de Peer Y."/>
            <person name="Deforce D."/>
            <person name="Van Nieuwerburgh F."/>
            <person name="Esteves A.C."/>
            <person name="Alves A."/>
        </authorList>
    </citation>
    <scope>NUCLEOTIDE SEQUENCE [LARGE SCALE GENOMIC DNA]</scope>
    <source>
        <strain evidence="4 5">LA-SOL3</strain>
    </source>
</reference>
<sequence>MRARGWAPVLQALLVGRVLADDCSTTVTVTTAAPAMASCATFSGDVVVASTFSGVVNMTGVETIVGRVIATSVPSLEGIRLPALVSAEGIEVSDAPAFNTFDFGLDSSADYASLGDVEFSNLGALPGYTFAYINGLGNLTFDNVSSDYLWFQWEASNVAMQDLVLVNNPLLENVSIPLVSAQELSVTSNSVMGWLGMDYVTEISAATITANPSMTSVELPSLTAVAGDFILHADHNVYLDLNSSMLKSVGGNIELVGDISWSFDEDVVVNGTVTVTYDASAGDEYKCSEITPGVLTITCNGDILSASSTGAGGTVTVTAGAGNGAATAHSSSTGSSSAVAASSGLSSTAKIGIGLGVALGVIGIVAIIAAILLMLRLRKKRAASRDGPGDGPGQPGGIPLNEQKLPPPYSTSLWRGFSTKKKSGTGSAEPMMPGQDGGVDAQGMPIQQGPQELHGSEGVTAHELESPRMNQAGFAPMSVQGQPQQPPVEMEGDHNWRRSELMAEPVVNNQAR</sequence>
<evidence type="ECO:0000256" key="1">
    <source>
        <dbReference type="SAM" id="MobiDB-lite"/>
    </source>
</evidence>
<keyword evidence="2" id="KW-0472">Membrane</keyword>
<keyword evidence="3" id="KW-0732">Signal</keyword>
<dbReference type="Proteomes" id="UP000325902">
    <property type="component" value="Unassembled WGS sequence"/>
</dbReference>
<keyword evidence="5" id="KW-1185">Reference proteome</keyword>
<comment type="caution">
    <text evidence="4">The sequence shown here is derived from an EMBL/GenBank/DDBJ whole genome shotgun (WGS) entry which is preliminary data.</text>
</comment>
<evidence type="ECO:0000313" key="5">
    <source>
        <dbReference type="Proteomes" id="UP000325902"/>
    </source>
</evidence>
<feature type="chain" id="PRO_5025025963" description="Protein ecm33" evidence="3">
    <location>
        <begin position="21"/>
        <end position="512"/>
    </location>
</feature>
<gene>
    <name evidence="4" type="ORF">DBV05_g4079</name>
</gene>
<evidence type="ECO:0000313" key="4">
    <source>
        <dbReference type="EMBL" id="KAB2577299.1"/>
    </source>
</evidence>
<dbReference type="AlphaFoldDB" id="A0A5N5DHF7"/>
<accession>A0A5N5DHF7</accession>
<feature type="region of interest" description="Disordered" evidence="1">
    <location>
        <begin position="383"/>
        <end position="438"/>
    </location>
</feature>
<dbReference type="EMBL" id="VCHE01000018">
    <property type="protein sequence ID" value="KAB2577299.1"/>
    <property type="molecule type" value="Genomic_DNA"/>
</dbReference>
<proteinExistence type="predicted"/>
<evidence type="ECO:0000256" key="3">
    <source>
        <dbReference type="SAM" id="SignalP"/>
    </source>
</evidence>
<feature type="signal peptide" evidence="3">
    <location>
        <begin position="1"/>
        <end position="20"/>
    </location>
</feature>
<protein>
    <recommendedName>
        <fullName evidence="6">Protein ecm33</fullName>
    </recommendedName>
</protein>